<evidence type="ECO:0000256" key="2">
    <source>
        <dbReference type="ARBA" id="ARBA00004245"/>
    </source>
</evidence>
<feature type="binding site" evidence="13">
    <location>
        <begin position="108"/>
        <end position="115"/>
    </location>
    <ligand>
        <name>ATP</name>
        <dbReference type="ChEBI" id="CHEBI:30616"/>
    </ligand>
</feature>
<keyword evidence="5 13" id="KW-0547">Nucleotide-binding</keyword>
<evidence type="ECO:0000259" key="17">
    <source>
        <dbReference type="PROSITE" id="PS50067"/>
    </source>
</evidence>
<dbReference type="Ensembl" id="ENSHCOT00000021957.1">
    <property type="protein sequence ID" value="ENSHCOP00000026596.1"/>
    <property type="gene ID" value="ENSHCOG00000017675.1"/>
</dbReference>
<keyword evidence="8 15" id="KW-0175">Coiled coil</keyword>
<evidence type="ECO:0000256" key="8">
    <source>
        <dbReference type="ARBA" id="ARBA00023054"/>
    </source>
</evidence>
<dbReference type="CTD" id="3835"/>
<dbReference type="Gene3D" id="3.40.850.10">
    <property type="entry name" value="Kinesin motor domain"/>
    <property type="match status" value="1"/>
</dbReference>
<comment type="similarity">
    <text evidence="13 14">Belongs to the TRAFAC class myosin-kinesin ATPase superfamily. Kinesin family.</text>
</comment>
<dbReference type="GO" id="GO:0005875">
    <property type="term" value="C:microtubule associated complex"/>
    <property type="evidence" value="ECO:0007669"/>
    <property type="project" value="TreeGrafter"/>
</dbReference>
<dbReference type="GO" id="GO:0008017">
    <property type="term" value="F:microtubule binding"/>
    <property type="evidence" value="ECO:0007669"/>
    <property type="project" value="InterPro"/>
</dbReference>
<dbReference type="OMA" id="VIREDRW"/>
<feature type="region of interest" description="Disordered" evidence="16">
    <location>
        <begin position="365"/>
        <end position="404"/>
    </location>
</feature>
<evidence type="ECO:0000256" key="5">
    <source>
        <dbReference type="ARBA" id="ARBA00022741"/>
    </source>
</evidence>
<keyword evidence="7" id="KW-0832">Ubl conjugation</keyword>
<dbReference type="RefSeq" id="XP_019738112.1">
    <property type="nucleotide sequence ID" value="XM_019882553.1"/>
</dbReference>
<dbReference type="SMART" id="SM00129">
    <property type="entry name" value="KISc"/>
    <property type="match status" value="1"/>
</dbReference>
<evidence type="ECO:0000256" key="12">
    <source>
        <dbReference type="ARBA" id="ARBA00023242"/>
    </source>
</evidence>
<proteinExistence type="inferred from homology"/>
<dbReference type="InterPro" id="IPR036961">
    <property type="entry name" value="Kinesin_motor_dom_sf"/>
</dbReference>
<evidence type="ECO:0000256" key="1">
    <source>
        <dbReference type="ARBA" id="ARBA00004123"/>
    </source>
</evidence>
<keyword evidence="10 13" id="KW-0505">Motor protein</keyword>
<dbReference type="STRING" id="109280.ENSHCOP00000026596"/>
<evidence type="ECO:0000256" key="7">
    <source>
        <dbReference type="ARBA" id="ARBA00022843"/>
    </source>
</evidence>
<keyword evidence="9" id="KW-0238">DNA-binding</keyword>
<evidence type="ECO:0000256" key="9">
    <source>
        <dbReference type="ARBA" id="ARBA00023125"/>
    </source>
</evidence>
<evidence type="ECO:0000313" key="19">
    <source>
        <dbReference type="Proteomes" id="UP000264820"/>
    </source>
</evidence>
<dbReference type="CDD" id="cd01376">
    <property type="entry name" value="KISc_KID_like"/>
    <property type="match status" value="1"/>
</dbReference>
<dbReference type="InterPro" id="IPR027417">
    <property type="entry name" value="P-loop_NTPase"/>
</dbReference>
<keyword evidence="19" id="KW-1185">Reference proteome</keyword>
<dbReference type="PRINTS" id="PR00380">
    <property type="entry name" value="KINESINHEAVY"/>
</dbReference>
<feature type="compositionally biased region" description="Basic and acidic residues" evidence="16">
    <location>
        <begin position="366"/>
        <end position="393"/>
    </location>
</feature>
<dbReference type="GO" id="GO:0003677">
    <property type="term" value="F:DNA binding"/>
    <property type="evidence" value="ECO:0007669"/>
    <property type="project" value="UniProtKB-KW"/>
</dbReference>
<evidence type="ECO:0000256" key="16">
    <source>
        <dbReference type="SAM" id="MobiDB-lite"/>
    </source>
</evidence>
<dbReference type="Gene3D" id="1.10.150.280">
    <property type="entry name" value="AF1531-like domain"/>
    <property type="match status" value="1"/>
</dbReference>
<dbReference type="InterPro" id="IPR027640">
    <property type="entry name" value="Kinesin-like_fam"/>
</dbReference>
<accession>A0A3Q3E6P1</accession>
<dbReference type="GO" id="GO:0005874">
    <property type="term" value="C:microtubule"/>
    <property type="evidence" value="ECO:0007669"/>
    <property type="project" value="UniProtKB-KW"/>
</dbReference>
<dbReference type="PROSITE" id="PS00411">
    <property type="entry name" value="KINESIN_MOTOR_1"/>
    <property type="match status" value="1"/>
</dbReference>
<dbReference type="SUPFAM" id="SSF52540">
    <property type="entry name" value="P-loop containing nucleoside triphosphate hydrolases"/>
    <property type="match status" value="1"/>
</dbReference>
<dbReference type="InterPro" id="IPR019821">
    <property type="entry name" value="Kinesin_motor_CS"/>
</dbReference>
<protein>
    <recommendedName>
        <fullName evidence="14">Kinesin-like protein</fullName>
    </recommendedName>
</protein>
<evidence type="ECO:0000256" key="13">
    <source>
        <dbReference type="PROSITE-ProRule" id="PRU00283"/>
    </source>
</evidence>
<feature type="domain" description="Kinesin motor" evidence="17">
    <location>
        <begin position="24"/>
        <end position="349"/>
    </location>
</feature>
<dbReference type="GO" id="GO:0003777">
    <property type="term" value="F:microtubule motor activity"/>
    <property type="evidence" value="ECO:0007669"/>
    <property type="project" value="InterPro"/>
</dbReference>
<keyword evidence="11" id="KW-0206">Cytoskeleton</keyword>
<keyword evidence="12" id="KW-0539">Nucleus</keyword>
<dbReference type="GO" id="GO:0005524">
    <property type="term" value="F:ATP binding"/>
    <property type="evidence" value="ECO:0007669"/>
    <property type="project" value="UniProtKB-UniRule"/>
</dbReference>
<evidence type="ECO:0000256" key="10">
    <source>
        <dbReference type="ARBA" id="ARBA00023175"/>
    </source>
</evidence>
<dbReference type="GeneID" id="109523383"/>
<feature type="coiled-coil region" evidence="15">
    <location>
        <begin position="435"/>
        <end position="462"/>
    </location>
</feature>
<comment type="subcellular location">
    <subcellularLocation>
        <location evidence="2">Cytoplasm</location>
        <location evidence="2">Cytoskeleton</location>
    </subcellularLocation>
    <subcellularLocation>
        <location evidence="1">Nucleus</location>
    </subcellularLocation>
</comment>
<dbReference type="GeneTree" id="ENSGT00940000159632"/>
<dbReference type="GO" id="GO:0007018">
    <property type="term" value="P:microtubule-based movement"/>
    <property type="evidence" value="ECO:0007669"/>
    <property type="project" value="InterPro"/>
</dbReference>
<dbReference type="InterPro" id="IPR010994">
    <property type="entry name" value="RuvA_2-like"/>
</dbReference>
<dbReference type="InterPro" id="IPR001752">
    <property type="entry name" value="Kinesin_motor_dom"/>
</dbReference>
<reference evidence="18" key="2">
    <citation type="submission" date="2025-09" db="UniProtKB">
        <authorList>
            <consortium name="Ensembl"/>
        </authorList>
    </citation>
    <scope>IDENTIFICATION</scope>
</reference>
<organism evidence="18 19">
    <name type="scientific">Hippocampus comes</name>
    <name type="common">Tiger tail seahorse</name>
    <dbReference type="NCBI Taxonomy" id="109280"/>
    <lineage>
        <taxon>Eukaryota</taxon>
        <taxon>Metazoa</taxon>
        <taxon>Chordata</taxon>
        <taxon>Craniata</taxon>
        <taxon>Vertebrata</taxon>
        <taxon>Euteleostomi</taxon>
        <taxon>Actinopterygii</taxon>
        <taxon>Neopterygii</taxon>
        <taxon>Teleostei</taxon>
        <taxon>Neoteleostei</taxon>
        <taxon>Acanthomorphata</taxon>
        <taxon>Syngnathiaria</taxon>
        <taxon>Syngnathiformes</taxon>
        <taxon>Syngnathoidei</taxon>
        <taxon>Syngnathidae</taxon>
        <taxon>Hippocampus</taxon>
    </lineage>
</organism>
<evidence type="ECO:0000256" key="14">
    <source>
        <dbReference type="RuleBase" id="RU000394"/>
    </source>
</evidence>
<evidence type="ECO:0000256" key="3">
    <source>
        <dbReference type="ARBA" id="ARBA00022490"/>
    </source>
</evidence>
<reference evidence="18" key="1">
    <citation type="submission" date="2025-08" db="UniProtKB">
        <authorList>
            <consortium name="Ensembl"/>
        </authorList>
    </citation>
    <scope>IDENTIFICATION</scope>
</reference>
<dbReference type="Pfam" id="PF12836">
    <property type="entry name" value="HHH_3"/>
    <property type="match status" value="1"/>
</dbReference>
<dbReference type="OrthoDB" id="3176171at2759"/>
<name>A0A3Q3E6P1_HIPCM</name>
<dbReference type="KEGG" id="hcq:109523383"/>
<dbReference type="PROSITE" id="PS50067">
    <property type="entry name" value="KINESIN_MOTOR_2"/>
    <property type="match status" value="1"/>
</dbReference>
<evidence type="ECO:0000256" key="6">
    <source>
        <dbReference type="ARBA" id="ARBA00022840"/>
    </source>
</evidence>
<keyword evidence="3" id="KW-0963">Cytoplasm</keyword>
<dbReference type="AlphaFoldDB" id="A0A3Q3E6P1"/>
<dbReference type="FunFam" id="3.40.850.10:FF:000043">
    <property type="entry name" value="Kinesin-like protein"/>
    <property type="match status" value="1"/>
</dbReference>
<dbReference type="GO" id="GO:0051231">
    <property type="term" value="P:spindle elongation"/>
    <property type="evidence" value="ECO:0007669"/>
    <property type="project" value="TreeGrafter"/>
</dbReference>
<dbReference type="FunFam" id="1.10.150.280:FF:000002">
    <property type="entry name" value="Kinesin-like protein"/>
    <property type="match status" value="1"/>
</dbReference>
<dbReference type="PANTHER" id="PTHR47969">
    <property type="entry name" value="CHROMOSOME-ASSOCIATED KINESIN KIF4A-RELATED"/>
    <property type="match status" value="1"/>
</dbReference>
<dbReference type="PANTHER" id="PTHR47969:SF9">
    <property type="entry name" value="KINESIN-LIKE PROTEIN"/>
    <property type="match status" value="1"/>
</dbReference>
<dbReference type="Pfam" id="PF00225">
    <property type="entry name" value="Kinesin"/>
    <property type="match status" value="1"/>
</dbReference>
<dbReference type="GO" id="GO:0007052">
    <property type="term" value="P:mitotic spindle organization"/>
    <property type="evidence" value="ECO:0007669"/>
    <property type="project" value="TreeGrafter"/>
</dbReference>
<keyword evidence="6 13" id="KW-0067">ATP-binding</keyword>
<evidence type="ECO:0000256" key="11">
    <source>
        <dbReference type="ARBA" id="ARBA00023212"/>
    </source>
</evidence>
<dbReference type="SUPFAM" id="SSF47781">
    <property type="entry name" value="RuvA domain 2-like"/>
    <property type="match status" value="1"/>
</dbReference>
<dbReference type="Proteomes" id="UP000264820">
    <property type="component" value="Unplaced"/>
</dbReference>
<evidence type="ECO:0000256" key="15">
    <source>
        <dbReference type="SAM" id="Coils"/>
    </source>
</evidence>
<sequence>MSSRRPNMAQRVSVKGRGRKKISRVRVAVRLRPFMDKQDERGEGPCVRGLDSQNLEIVNWRNATETLKYHFDVFHGEQTTQKEVFLSSVKPILPYITRGQNASVFAYGPTGAGKTHTMLGNSAQPGVIPRAVGEVFNLVNAQDEDEAWDYSIGMSYLEIYNEKVLDLLSPSSQDLPIREDKDKNILIPGLTHTMISSFSDFERHFVPANLNRTTASTKLNQRSSRSHAVLLIKVVRTQRCLPRRQQTGKLYLVDLAGSEDNRRTGNQGIRLKESGAINLSLFTLSKVVDSLKSGASVRVPYRDSKLTRLLQDSLGGSAHSLMIVNIAPEYEYCFDTVGALNFAAKSKLIVNAPFTRETVAVLPVKRANEEREAGQSGTEPEKKKQRDEKKTEQEASTLPSAHLHSLSEQSVMDRLLALEKRVMCCENQDSVSMLKHSAHKEIEALKQEHRDFERKALLLSQLVKEKSGFSQEPSFRSSTAPLQQKQANVTKSNTRQAMVQPLQDHLSQPQPAKALTVRKQSVCVKKKVATTLPDKAELPNGKENMPSGWESHLDESVVEQARQKILQILNTGSLKELKSLQQIGDKKAKLILGWREVRGIFSKLEDLSQVEGMTEKRFSTFMKANLLSVMGK</sequence>
<dbReference type="GO" id="GO:0005634">
    <property type="term" value="C:nucleus"/>
    <property type="evidence" value="ECO:0007669"/>
    <property type="project" value="UniProtKB-SubCell"/>
</dbReference>
<keyword evidence="4 14" id="KW-0493">Microtubule</keyword>
<evidence type="ECO:0000256" key="4">
    <source>
        <dbReference type="ARBA" id="ARBA00022701"/>
    </source>
</evidence>
<evidence type="ECO:0000313" key="18">
    <source>
        <dbReference type="Ensembl" id="ENSHCOP00000026596.1"/>
    </source>
</evidence>